<organism evidence="12 13">
    <name type="scientific">Methanosarcina mazei</name>
    <name type="common">Methanosarcina frisia</name>
    <dbReference type="NCBI Taxonomy" id="2209"/>
    <lineage>
        <taxon>Archaea</taxon>
        <taxon>Methanobacteriati</taxon>
        <taxon>Methanobacteriota</taxon>
        <taxon>Stenosarchaea group</taxon>
        <taxon>Methanomicrobia</taxon>
        <taxon>Methanosarcinales</taxon>
        <taxon>Methanosarcinaceae</taxon>
        <taxon>Methanosarcina</taxon>
    </lineage>
</organism>
<dbReference type="Pfam" id="PF00580">
    <property type="entry name" value="UvrD-helicase"/>
    <property type="match status" value="2"/>
</dbReference>
<dbReference type="GO" id="GO:0016787">
    <property type="term" value="F:hydrolase activity"/>
    <property type="evidence" value="ECO:0007669"/>
    <property type="project" value="UniProtKB-UniRule"/>
</dbReference>
<dbReference type="EC" id="5.6.2.4" evidence="8"/>
<dbReference type="GO" id="GO:0005524">
    <property type="term" value="F:ATP binding"/>
    <property type="evidence" value="ECO:0007669"/>
    <property type="project" value="UniProtKB-UniRule"/>
</dbReference>
<dbReference type="GO" id="GO:0043138">
    <property type="term" value="F:3'-5' DNA helicase activity"/>
    <property type="evidence" value="ECO:0007669"/>
    <property type="project" value="UniProtKB-EC"/>
</dbReference>
<keyword evidence="6" id="KW-0413">Isomerase</keyword>
<dbReference type="EMBL" id="JJQU01000150">
    <property type="protein sequence ID" value="KKH84045.1"/>
    <property type="molecule type" value="Genomic_DNA"/>
</dbReference>
<evidence type="ECO:0000256" key="10">
    <source>
        <dbReference type="PROSITE-ProRule" id="PRU00560"/>
    </source>
</evidence>
<protein>
    <recommendedName>
        <fullName evidence="8">DNA 3'-5' helicase</fullName>
        <ecNumber evidence="8">5.6.2.4</ecNumber>
    </recommendedName>
</protein>
<dbReference type="InterPro" id="IPR000212">
    <property type="entry name" value="DNA_helicase_UvrD/REP"/>
</dbReference>
<evidence type="ECO:0000259" key="11">
    <source>
        <dbReference type="PROSITE" id="PS51198"/>
    </source>
</evidence>
<accession>A0A0F8S1Y1</accession>
<dbReference type="Gene3D" id="1.10.10.160">
    <property type="match status" value="1"/>
</dbReference>
<gene>
    <name evidence="12" type="ORF">DU80_06470</name>
</gene>
<dbReference type="Pfam" id="PF13361">
    <property type="entry name" value="UvrD_C"/>
    <property type="match status" value="1"/>
</dbReference>
<dbReference type="PANTHER" id="PTHR11070">
    <property type="entry name" value="UVRD / RECB / PCRA DNA HELICASE FAMILY MEMBER"/>
    <property type="match status" value="1"/>
</dbReference>
<dbReference type="SUPFAM" id="SSF52540">
    <property type="entry name" value="P-loop containing nucleoside triphosphate hydrolases"/>
    <property type="match status" value="1"/>
</dbReference>
<keyword evidence="4 10" id="KW-0347">Helicase</keyword>
<dbReference type="AlphaFoldDB" id="A0A0F8S1Y1"/>
<evidence type="ECO:0000256" key="9">
    <source>
        <dbReference type="ARBA" id="ARBA00048988"/>
    </source>
</evidence>
<reference evidence="12 13" key="1">
    <citation type="journal article" date="2015" name="ISME J.">
        <title>Genomic and phenotypic differentiation among Methanosarcina mazei populations from Columbia River sediment.</title>
        <authorList>
            <person name="Youngblut N.D."/>
            <person name="Wirth J.S."/>
            <person name="Henriksen J.R."/>
            <person name="Smith M."/>
            <person name="Simon H."/>
            <person name="Metcalf W.W."/>
            <person name="Whitaker R.J."/>
        </authorList>
    </citation>
    <scope>NUCLEOTIDE SEQUENCE [LARGE SCALE GENOMIC DNA]</scope>
    <source>
        <strain evidence="12 13">1.H.M.2.1</strain>
    </source>
</reference>
<keyword evidence="5 10" id="KW-0067">ATP-binding</keyword>
<proteinExistence type="inferred from homology"/>
<dbReference type="GO" id="GO:0000725">
    <property type="term" value="P:recombinational repair"/>
    <property type="evidence" value="ECO:0007669"/>
    <property type="project" value="TreeGrafter"/>
</dbReference>
<evidence type="ECO:0000256" key="3">
    <source>
        <dbReference type="ARBA" id="ARBA00022801"/>
    </source>
</evidence>
<evidence type="ECO:0000313" key="13">
    <source>
        <dbReference type="Proteomes" id="UP000034152"/>
    </source>
</evidence>
<comment type="caution">
    <text evidence="12">The sequence shown here is derived from an EMBL/GenBank/DDBJ whole genome shotgun (WGS) entry which is preliminary data.</text>
</comment>
<name>A0A0F8S1Y1_METMZ</name>
<evidence type="ECO:0000256" key="4">
    <source>
        <dbReference type="ARBA" id="ARBA00022806"/>
    </source>
</evidence>
<dbReference type="Gene3D" id="3.40.50.300">
    <property type="entry name" value="P-loop containing nucleotide triphosphate hydrolases"/>
    <property type="match status" value="3"/>
</dbReference>
<evidence type="ECO:0000256" key="7">
    <source>
        <dbReference type="ARBA" id="ARBA00034617"/>
    </source>
</evidence>
<feature type="binding site" evidence="10">
    <location>
        <begin position="200"/>
        <end position="207"/>
    </location>
    <ligand>
        <name>ATP</name>
        <dbReference type="ChEBI" id="CHEBI:30616"/>
    </ligand>
</feature>
<feature type="domain" description="UvrD-like helicase ATP-binding" evidence="11">
    <location>
        <begin position="179"/>
        <end position="673"/>
    </location>
</feature>
<feature type="non-terminal residue" evidence="12">
    <location>
        <position position="1"/>
    </location>
</feature>
<keyword evidence="3 10" id="KW-0378">Hydrolase</keyword>
<dbReference type="InterPro" id="IPR013986">
    <property type="entry name" value="DExx_box_DNA_helicase_dom_sf"/>
</dbReference>
<dbReference type="PROSITE" id="PS51198">
    <property type="entry name" value="UVRD_HELICASE_ATP_BIND"/>
    <property type="match status" value="1"/>
</dbReference>
<sequence length="879" mass="102953">IHIKNFFQLLEGTRMVLGNRNENLSEFKKGKLRSFILSLISPITNSFKRIYEICITEILEVRNKILKIEKGTISEEAKKNIEKDISELYLKHELYNIRKESYLTYHEQKDLIDICAKCLTACSSFKNRSKLFDEPSNDFVNKSIIELSYLSSELKRYDNEEFIQQRIQKYDYLFQKSSFPLDNSQKRAIVTDDTHNLVVAGAGSGKTEVLITRTAYLTERAPDKVDAKKILILAYQNKAAEEVKNRLKDRFSIEEAEVRTFHSLGKKILEEGSKISGKETPKLKFSGSNFNKEFSNYIDHLFNLRKTNGDFQKKIVDYMRLYHDNEVIKSQEDFQKKEEFYKYMANLTYTALDGTEVKSEAERAILNFFISHNLNGERVKIRYEDPARWMMYTDSNGNKKSPKPDFFFPDYDIYLEHWAIDKNGGVPDWFEGKNASEEYKLGMKRKKEKFAQQDKYSLVEIASYEFKGEKFEEILIERMTKALKIKYPNKDFKFTPIPYDQLISRVNYGCKESVRGLSFNISRFITIAKTYNLPPESVKQRLRSERWSAKQEAFAGIALDIYELYENELRAENKIDFADMINLAVKELKENQELYRNSFAQILIDEYQDISAQRYELIHELMKKNGGCKLFCVGDDWQSIMGFSGSDLDFFVNFPEYFDHPARTDLSVNYRSCKSIVDTGAEVIKHNRGSHIEKNTFARNTTENPIKIYVSKYNRRSTNLYYSQIASHCVYSIKHYLDDGYEPKDILLLSRIGKNLKMKNMLMEYAKTQAVPISFDGSKNPNKIPFMTVHKSKGLQAKAVFLLDVVEDLYGFPCEIENPDIFEPAILSRKRDRYEEERRLFYVAVTRAMNDLIIYTRKDSVSKFIHEIENKVTFYELNN</sequence>
<dbReference type="PANTHER" id="PTHR11070:SF63">
    <property type="entry name" value="DNA HELICASE IV"/>
    <property type="match status" value="1"/>
</dbReference>
<keyword evidence="2 10" id="KW-0547">Nucleotide-binding</keyword>
<evidence type="ECO:0000256" key="2">
    <source>
        <dbReference type="ARBA" id="ARBA00022741"/>
    </source>
</evidence>
<dbReference type="PATRIC" id="fig|2209.56.peg.1417"/>
<evidence type="ECO:0000256" key="1">
    <source>
        <dbReference type="ARBA" id="ARBA00009922"/>
    </source>
</evidence>
<comment type="catalytic activity">
    <reaction evidence="9">
        <text>ATP + H2O = ADP + phosphate + H(+)</text>
        <dbReference type="Rhea" id="RHEA:13065"/>
        <dbReference type="ChEBI" id="CHEBI:15377"/>
        <dbReference type="ChEBI" id="CHEBI:15378"/>
        <dbReference type="ChEBI" id="CHEBI:30616"/>
        <dbReference type="ChEBI" id="CHEBI:43474"/>
        <dbReference type="ChEBI" id="CHEBI:456216"/>
        <dbReference type="EC" id="5.6.2.4"/>
    </reaction>
</comment>
<evidence type="ECO:0000256" key="8">
    <source>
        <dbReference type="ARBA" id="ARBA00034808"/>
    </source>
</evidence>
<dbReference type="GO" id="GO:0003677">
    <property type="term" value="F:DNA binding"/>
    <property type="evidence" value="ECO:0007669"/>
    <property type="project" value="UniProtKB-KW"/>
</dbReference>
<evidence type="ECO:0000256" key="5">
    <source>
        <dbReference type="ARBA" id="ARBA00022840"/>
    </source>
</evidence>
<evidence type="ECO:0000313" key="12">
    <source>
        <dbReference type="EMBL" id="KKH84045.1"/>
    </source>
</evidence>
<comment type="similarity">
    <text evidence="1">Belongs to the helicase family. UvrD subfamily.</text>
</comment>
<dbReference type="InterPro" id="IPR014016">
    <property type="entry name" value="UvrD-like_ATP-bd"/>
</dbReference>
<comment type="catalytic activity">
    <reaction evidence="7">
        <text>Couples ATP hydrolysis with the unwinding of duplex DNA by translocating in the 3'-5' direction.</text>
        <dbReference type="EC" id="5.6.2.4"/>
    </reaction>
</comment>
<dbReference type="InterPro" id="IPR014017">
    <property type="entry name" value="DNA_helicase_UvrD-like_C"/>
</dbReference>
<dbReference type="Proteomes" id="UP000034152">
    <property type="component" value="Unassembled WGS sequence"/>
</dbReference>
<dbReference type="InterPro" id="IPR027417">
    <property type="entry name" value="P-loop_NTPase"/>
</dbReference>
<evidence type="ECO:0000256" key="6">
    <source>
        <dbReference type="ARBA" id="ARBA00023235"/>
    </source>
</evidence>